<reference evidence="1" key="1">
    <citation type="submission" date="2016-02" db="EMBL/GenBank/DDBJ databases">
        <title>WGS assembly of Manihot esculenta.</title>
        <authorList>
            <person name="Bredeson J.V."/>
            <person name="Prochnik S.E."/>
            <person name="Lyons J.B."/>
            <person name="Schmutz J."/>
            <person name="Grimwood J."/>
            <person name="Vrebalov J."/>
            <person name="Bart R.S."/>
            <person name="Amuge T."/>
            <person name="Ferguson M.E."/>
            <person name="Green R."/>
            <person name="Putnam N."/>
            <person name="Stites J."/>
            <person name="Rounsley S."/>
            <person name="Rokhsar D.S."/>
        </authorList>
    </citation>
    <scope>NUCLEOTIDE SEQUENCE [LARGE SCALE GENOMIC DNA]</scope>
    <source>
        <tissue evidence="1">Leaf</tissue>
    </source>
</reference>
<gene>
    <name evidence="1" type="ORF">MANES_07G044800</name>
</gene>
<evidence type="ECO:0000313" key="1">
    <source>
        <dbReference type="EMBL" id="OAY45253.1"/>
    </source>
</evidence>
<name>A0A2C9VIF9_MANES</name>
<sequence length="38" mass="4659">MQILHWPFRFIGFSFLLVQDIIALQDCLYLKRVDQYNL</sequence>
<proteinExistence type="predicted"/>
<protein>
    <submittedName>
        <fullName evidence="1">Uncharacterized protein</fullName>
    </submittedName>
</protein>
<dbReference type="AlphaFoldDB" id="A0A2C9VIF9"/>
<accession>A0A2C9VIF9</accession>
<organism evidence="1">
    <name type="scientific">Manihot esculenta</name>
    <name type="common">Cassava</name>
    <name type="synonym">Jatropha manihot</name>
    <dbReference type="NCBI Taxonomy" id="3983"/>
    <lineage>
        <taxon>Eukaryota</taxon>
        <taxon>Viridiplantae</taxon>
        <taxon>Streptophyta</taxon>
        <taxon>Embryophyta</taxon>
        <taxon>Tracheophyta</taxon>
        <taxon>Spermatophyta</taxon>
        <taxon>Magnoliopsida</taxon>
        <taxon>eudicotyledons</taxon>
        <taxon>Gunneridae</taxon>
        <taxon>Pentapetalae</taxon>
        <taxon>rosids</taxon>
        <taxon>fabids</taxon>
        <taxon>Malpighiales</taxon>
        <taxon>Euphorbiaceae</taxon>
        <taxon>Crotonoideae</taxon>
        <taxon>Manihoteae</taxon>
        <taxon>Manihot</taxon>
    </lineage>
</organism>
<dbReference type="EMBL" id="CM004393">
    <property type="protein sequence ID" value="OAY45253.1"/>
    <property type="molecule type" value="Genomic_DNA"/>
</dbReference>